<organism evidence="1 2">
    <name type="scientific">Pseudomonas laurentiana</name>
    <dbReference type="NCBI Taxonomy" id="2364649"/>
    <lineage>
        <taxon>Bacteria</taxon>
        <taxon>Pseudomonadati</taxon>
        <taxon>Pseudomonadota</taxon>
        <taxon>Gammaproteobacteria</taxon>
        <taxon>Pseudomonadales</taxon>
        <taxon>Pseudomonadaceae</taxon>
        <taxon>Pseudomonas</taxon>
    </lineage>
</organism>
<keyword evidence="2" id="KW-1185">Reference proteome</keyword>
<reference evidence="1 2" key="1">
    <citation type="submission" date="2020-02" db="EMBL/GenBank/DDBJ databases">
        <title>Broccoli isolated Pseudomonas sp.</title>
        <authorList>
            <person name="Fujikawa T."/>
            <person name="Sawada H."/>
        </authorList>
    </citation>
    <scope>NUCLEOTIDE SEQUENCE [LARGE SCALE GENOMIC DNA]</scope>
    <source>
        <strain evidence="1 2">JCM 32154</strain>
    </source>
</reference>
<dbReference type="RefSeq" id="WP_163934790.1">
    <property type="nucleotide sequence ID" value="NZ_BMQU01000016.1"/>
</dbReference>
<dbReference type="Proteomes" id="UP000471751">
    <property type="component" value="Unassembled WGS sequence"/>
</dbReference>
<proteinExistence type="predicted"/>
<accession>A0A6I5RNT0</accession>
<evidence type="ECO:0000313" key="2">
    <source>
        <dbReference type="Proteomes" id="UP000471751"/>
    </source>
</evidence>
<gene>
    <name evidence="1" type="ORF">G3O07_08625</name>
</gene>
<comment type="caution">
    <text evidence="1">The sequence shown here is derived from an EMBL/GenBank/DDBJ whole genome shotgun (WGS) entry which is preliminary data.</text>
</comment>
<sequence>MNSALYHGWVSHRRLAPRAHAFRYRMSMLYLDLAEQDALFALSPLAGRERFSAFSFREQDYLPRYTHSGVALADAVNLLLVEALGYAPGGAIRLLTQARNWGLAFNPVSFFFCFDKHDALAAILCEVTNTPWRERFHYVLPCHESGVQQFSVAKAFHVSPFLPPDLEYRMRFTAPGQHLNISMQDWQGPEKLFEAGLSLTRMPLNRSNLHRQLIAFPWMSVKTVTAIYWQALRLLLKRTPVFSHYDTPRHLRVARNRSEDVDHEEP</sequence>
<dbReference type="Pfam" id="PF07103">
    <property type="entry name" value="DUF1365"/>
    <property type="match status" value="1"/>
</dbReference>
<evidence type="ECO:0000313" key="1">
    <source>
        <dbReference type="EMBL" id="NES09784.1"/>
    </source>
</evidence>
<dbReference type="PANTHER" id="PTHR33973:SF4">
    <property type="entry name" value="OS07G0153300 PROTEIN"/>
    <property type="match status" value="1"/>
</dbReference>
<dbReference type="InterPro" id="IPR010775">
    <property type="entry name" value="DUF1365"/>
</dbReference>
<dbReference type="PANTHER" id="PTHR33973">
    <property type="entry name" value="OS07G0153300 PROTEIN"/>
    <property type="match status" value="1"/>
</dbReference>
<dbReference type="EMBL" id="JAAHBT010000074">
    <property type="protein sequence ID" value="NES09784.1"/>
    <property type="molecule type" value="Genomic_DNA"/>
</dbReference>
<name>A0A6I5RNT0_9PSED</name>
<dbReference type="AlphaFoldDB" id="A0A6I5RNT0"/>
<protein>
    <submittedName>
        <fullName evidence="1">DUF1365 domain-containing protein</fullName>
    </submittedName>
</protein>